<dbReference type="InterPro" id="IPR052741">
    <property type="entry name" value="Mitochondrial_HTD2"/>
</dbReference>
<dbReference type="GO" id="GO:0019171">
    <property type="term" value="F:(3R)-hydroxyacyl-[acyl-carrier-protein] dehydratase activity"/>
    <property type="evidence" value="ECO:0007669"/>
    <property type="project" value="TreeGrafter"/>
</dbReference>
<evidence type="ECO:0000313" key="2">
    <source>
        <dbReference type="EMBL" id="NML15781.1"/>
    </source>
</evidence>
<dbReference type="Proteomes" id="UP000574067">
    <property type="component" value="Unassembled WGS sequence"/>
</dbReference>
<evidence type="ECO:0000313" key="3">
    <source>
        <dbReference type="Proteomes" id="UP000574067"/>
    </source>
</evidence>
<dbReference type="Gene3D" id="3.10.129.10">
    <property type="entry name" value="Hotdog Thioesterase"/>
    <property type="match status" value="1"/>
</dbReference>
<gene>
    <name evidence="2" type="ORF">HHL10_12445</name>
</gene>
<protein>
    <submittedName>
        <fullName evidence="2">Acyl-CoA dehydrogenase</fullName>
    </submittedName>
</protein>
<accession>A0A848FCV9</accession>
<sequence length="286" mass="31188">MNHPSACSPVDLDALRPWIGREALDEDLLSVRHARLMAATLGLPQDAFNIGTPLPPLWHWLYFLEGLPPAELGRDGHPARGGFLPPVPLPNRMWAGGELEFHAPLPLGATVRKRSRVRSIEHKRGRSGELVFVAVRHELFHGNTLALSETHDIVYKHPTPPGARPAAVPAPLAARYSEPVEVTSTLLFRYSALTFNGHRIHYDADYCRAVEGYADLVVHGPLQATLLAGLAKRLGPGPLRRLRYRGLQPALLGMPLTLQAAPQGDGLTLWTALPDGSVAMQAEAAF</sequence>
<dbReference type="PANTHER" id="PTHR28152:SF1">
    <property type="entry name" value="HYDROXYACYL-THIOESTER DEHYDRATASE TYPE 2, MITOCHONDRIAL"/>
    <property type="match status" value="1"/>
</dbReference>
<dbReference type="SUPFAM" id="SSF54637">
    <property type="entry name" value="Thioesterase/thiol ester dehydrase-isomerase"/>
    <property type="match status" value="2"/>
</dbReference>
<organism evidence="2 3">
    <name type="scientific">Azohydromonas caseinilytica</name>
    <dbReference type="NCBI Taxonomy" id="2728836"/>
    <lineage>
        <taxon>Bacteria</taxon>
        <taxon>Pseudomonadati</taxon>
        <taxon>Pseudomonadota</taxon>
        <taxon>Betaproteobacteria</taxon>
        <taxon>Burkholderiales</taxon>
        <taxon>Sphaerotilaceae</taxon>
        <taxon>Azohydromonas</taxon>
    </lineage>
</organism>
<dbReference type="InterPro" id="IPR029069">
    <property type="entry name" value="HotDog_dom_sf"/>
</dbReference>
<reference evidence="2 3" key="1">
    <citation type="submission" date="2020-04" db="EMBL/GenBank/DDBJ databases">
        <title>Azohydromonas sp. isolated from soil.</title>
        <authorList>
            <person name="Dahal R.H."/>
        </authorList>
    </citation>
    <scope>NUCLEOTIDE SEQUENCE [LARGE SCALE GENOMIC DNA]</scope>
    <source>
        <strain evidence="2 3">G-1-1-14</strain>
    </source>
</reference>
<name>A0A848FCV9_9BURK</name>
<proteinExistence type="predicted"/>
<dbReference type="Pfam" id="PF13452">
    <property type="entry name" value="FAS1_DH_region"/>
    <property type="match status" value="1"/>
</dbReference>
<evidence type="ECO:0000259" key="1">
    <source>
        <dbReference type="Pfam" id="PF13452"/>
    </source>
</evidence>
<dbReference type="EMBL" id="JABBFW010000007">
    <property type="protein sequence ID" value="NML15781.1"/>
    <property type="molecule type" value="Genomic_DNA"/>
</dbReference>
<feature type="domain" description="FAS1-like dehydratase" evidence="1">
    <location>
        <begin position="85"/>
        <end position="141"/>
    </location>
</feature>
<dbReference type="PANTHER" id="PTHR28152">
    <property type="entry name" value="HYDROXYACYL-THIOESTER DEHYDRATASE TYPE 2, MITOCHONDRIAL"/>
    <property type="match status" value="1"/>
</dbReference>
<keyword evidence="3" id="KW-1185">Reference proteome</keyword>
<comment type="caution">
    <text evidence="2">The sequence shown here is derived from an EMBL/GenBank/DDBJ whole genome shotgun (WGS) entry which is preliminary data.</text>
</comment>
<dbReference type="AlphaFoldDB" id="A0A848FCV9"/>
<dbReference type="InterPro" id="IPR039569">
    <property type="entry name" value="FAS1-like_DH_region"/>
</dbReference>
<dbReference type="RefSeq" id="WP_169160683.1">
    <property type="nucleotide sequence ID" value="NZ_JABBFW010000007.1"/>
</dbReference>